<feature type="domain" description="EF-hand" evidence="4">
    <location>
        <begin position="9"/>
        <end position="44"/>
    </location>
</feature>
<keyword evidence="2" id="KW-0677">Repeat</keyword>
<proteinExistence type="predicted"/>
<dbReference type="SMART" id="SM00054">
    <property type="entry name" value="EFh"/>
    <property type="match status" value="2"/>
</dbReference>
<comment type="caution">
    <text evidence="5">The sequence shown here is derived from an EMBL/GenBank/DDBJ whole genome shotgun (WGS) entry which is preliminary data.</text>
</comment>
<evidence type="ECO:0000256" key="1">
    <source>
        <dbReference type="ARBA" id="ARBA00022723"/>
    </source>
</evidence>
<dbReference type="Pfam" id="PF13499">
    <property type="entry name" value="EF-hand_7"/>
    <property type="match status" value="1"/>
</dbReference>
<dbReference type="PANTHER" id="PTHR10891">
    <property type="entry name" value="EF-HAND CALCIUM-BINDING DOMAIN CONTAINING PROTEIN"/>
    <property type="match status" value="1"/>
</dbReference>
<keyword evidence="3" id="KW-0106">Calcium</keyword>
<evidence type="ECO:0000256" key="3">
    <source>
        <dbReference type="ARBA" id="ARBA00022837"/>
    </source>
</evidence>
<dbReference type="CDD" id="cd00051">
    <property type="entry name" value="EFh"/>
    <property type="match status" value="1"/>
</dbReference>
<dbReference type="GO" id="GO:0005509">
    <property type="term" value="F:calcium ion binding"/>
    <property type="evidence" value="ECO:0007669"/>
    <property type="project" value="InterPro"/>
</dbReference>
<dbReference type="EMBL" id="JAUJYN010000001">
    <property type="protein sequence ID" value="KAK1279771.1"/>
    <property type="molecule type" value="Genomic_DNA"/>
</dbReference>
<dbReference type="InterPro" id="IPR018247">
    <property type="entry name" value="EF_Hand_1_Ca_BS"/>
</dbReference>
<dbReference type="InterPro" id="IPR011992">
    <property type="entry name" value="EF-hand-dom_pair"/>
</dbReference>
<reference evidence="5" key="2">
    <citation type="submission" date="2023-06" db="EMBL/GenBank/DDBJ databases">
        <authorList>
            <person name="Ma L."/>
            <person name="Liu K.-W."/>
            <person name="Li Z."/>
            <person name="Hsiao Y.-Y."/>
            <person name="Qi Y."/>
            <person name="Fu T."/>
            <person name="Tang G."/>
            <person name="Zhang D."/>
            <person name="Sun W.-H."/>
            <person name="Liu D.-K."/>
            <person name="Li Y."/>
            <person name="Chen G.-Z."/>
            <person name="Liu X.-D."/>
            <person name="Liao X.-Y."/>
            <person name="Jiang Y.-T."/>
            <person name="Yu X."/>
            <person name="Hao Y."/>
            <person name="Huang J."/>
            <person name="Zhao X.-W."/>
            <person name="Ke S."/>
            <person name="Chen Y.-Y."/>
            <person name="Wu W.-L."/>
            <person name="Hsu J.-L."/>
            <person name="Lin Y.-F."/>
            <person name="Huang M.-D."/>
            <person name="Li C.-Y."/>
            <person name="Huang L."/>
            <person name="Wang Z.-W."/>
            <person name="Zhao X."/>
            <person name="Zhong W.-Y."/>
            <person name="Peng D.-H."/>
            <person name="Ahmad S."/>
            <person name="Lan S."/>
            <person name="Zhang J.-S."/>
            <person name="Tsai W.-C."/>
            <person name="Van De Peer Y."/>
            <person name="Liu Z.-J."/>
        </authorList>
    </citation>
    <scope>NUCLEOTIDE SEQUENCE</scope>
    <source>
        <strain evidence="5">SCP</strain>
        <tissue evidence="5">Leaves</tissue>
    </source>
</reference>
<dbReference type="PROSITE" id="PS50222">
    <property type="entry name" value="EF_HAND_2"/>
    <property type="match status" value="2"/>
</dbReference>
<accession>A0AAV9BU15</accession>
<feature type="domain" description="EF-hand" evidence="4">
    <location>
        <begin position="47"/>
        <end position="79"/>
    </location>
</feature>
<dbReference type="SUPFAM" id="SSF47473">
    <property type="entry name" value="EF-hand"/>
    <property type="match status" value="1"/>
</dbReference>
<reference evidence="5" key="1">
    <citation type="journal article" date="2023" name="Nat. Commun.">
        <title>Diploid and tetraploid genomes of Acorus and the evolution of monocots.</title>
        <authorList>
            <person name="Ma L."/>
            <person name="Liu K.W."/>
            <person name="Li Z."/>
            <person name="Hsiao Y.Y."/>
            <person name="Qi Y."/>
            <person name="Fu T."/>
            <person name="Tang G.D."/>
            <person name="Zhang D."/>
            <person name="Sun W.H."/>
            <person name="Liu D.K."/>
            <person name="Li Y."/>
            <person name="Chen G.Z."/>
            <person name="Liu X.D."/>
            <person name="Liao X.Y."/>
            <person name="Jiang Y.T."/>
            <person name="Yu X."/>
            <person name="Hao Y."/>
            <person name="Huang J."/>
            <person name="Zhao X.W."/>
            <person name="Ke S."/>
            <person name="Chen Y.Y."/>
            <person name="Wu W.L."/>
            <person name="Hsu J.L."/>
            <person name="Lin Y.F."/>
            <person name="Huang M.D."/>
            <person name="Li C.Y."/>
            <person name="Huang L."/>
            <person name="Wang Z.W."/>
            <person name="Zhao X."/>
            <person name="Zhong W.Y."/>
            <person name="Peng D.H."/>
            <person name="Ahmad S."/>
            <person name="Lan S."/>
            <person name="Zhang J.S."/>
            <person name="Tsai W.C."/>
            <person name="Van de Peer Y."/>
            <person name="Liu Z.J."/>
        </authorList>
    </citation>
    <scope>NUCLEOTIDE SEQUENCE</scope>
    <source>
        <strain evidence="5">SCP</strain>
    </source>
</reference>
<dbReference type="FunFam" id="1.10.238.10:FF:000178">
    <property type="entry name" value="Calmodulin-2 A"/>
    <property type="match status" value="1"/>
</dbReference>
<dbReference type="InterPro" id="IPR002048">
    <property type="entry name" value="EF_hand_dom"/>
</dbReference>
<dbReference type="AlphaFoldDB" id="A0AAV9BU15"/>
<dbReference type="Proteomes" id="UP001179952">
    <property type="component" value="Unassembled WGS sequence"/>
</dbReference>
<gene>
    <name evidence="5" type="ORF">QJS04_geneDACA004975</name>
</gene>
<keyword evidence="6" id="KW-1185">Reference proteome</keyword>
<organism evidence="5 6">
    <name type="scientific">Acorus gramineus</name>
    <name type="common">Dwarf sweet flag</name>
    <dbReference type="NCBI Taxonomy" id="55184"/>
    <lineage>
        <taxon>Eukaryota</taxon>
        <taxon>Viridiplantae</taxon>
        <taxon>Streptophyta</taxon>
        <taxon>Embryophyta</taxon>
        <taxon>Tracheophyta</taxon>
        <taxon>Spermatophyta</taxon>
        <taxon>Magnoliopsida</taxon>
        <taxon>Liliopsida</taxon>
        <taxon>Acoraceae</taxon>
        <taxon>Acorus</taxon>
    </lineage>
</organism>
<dbReference type="PROSITE" id="PS00018">
    <property type="entry name" value="EF_HAND_1"/>
    <property type="match status" value="2"/>
</dbReference>
<dbReference type="InterPro" id="IPR039647">
    <property type="entry name" value="EF_hand_pair_protein_CML-like"/>
</dbReference>
<name>A0AAV9BU15_ACOGR</name>
<protein>
    <submittedName>
        <fullName evidence="5">Polcalcin Ole e 3</fullName>
    </submittedName>
</protein>
<evidence type="ECO:0000256" key="2">
    <source>
        <dbReference type="ARBA" id="ARBA00022737"/>
    </source>
</evidence>
<sequence>MASDPTKEEEMEEVKRIFNRFDANGDGKISSAELGDVLRTFGSASAEEIQRMMSEIDRDGDGFIDFDEFLEFHRANKGLLKDVAKAF</sequence>
<dbReference type="Gene3D" id="1.10.238.10">
    <property type="entry name" value="EF-hand"/>
    <property type="match status" value="1"/>
</dbReference>
<evidence type="ECO:0000313" key="6">
    <source>
        <dbReference type="Proteomes" id="UP001179952"/>
    </source>
</evidence>
<evidence type="ECO:0000259" key="4">
    <source>
        <dbReference type="PROSITE" id="PS50222"/>
    </source>
</evidence>
<keyword evidence="1" id="KW-0479">Metal-binding</keyword>
<evidence type="ECO:0000313" key="5">
    <source>
        <dbReference type="EMBL" id="KAK1279771.1"/>
    </source>
</evidence>
<dbReference type="GO" id="GO:0043226">
    <property type="term" value="C:organelle"/>
    <property type="evidence" value="ECO:0007669"/>
    <property type="project" value="UniProtKB-ARBA"/>
</dbReference>